<comment type="subcellular location">
    <subcellularLocation>
        <location evidence="2">Membrane</location>
    </subcellularLocation>
</comment>
<dbReference type="EMBL" id="JBHFQA010000017">
    <property type="protein sequence ID" value="KAL2084739.1"/>
    <property type="molecule type" value="Genomic_DNA"/>
</dbReference>
<comment type="similarity">
    <text evidence="3">Belongs to the ODR-4 family.</text>
</comment>
<dbReference type="InterPro" id="IPR029454">
    <property type="entry name" value="ODR-4-like"/>
</dbReference>
<evidence type="ECO:0000313" key="11">
    <source>
        <dbReference type="Proteomes" id="UP001591681"/>
    </source>
</evidence>
<evidence type="ECO:0000256" key="2">
    <source>
        <dbReference type="ARBA" id="ARBA00004370"/>
    </source>
</evidence>
<keyword evidence="6 9" id="KW-1133">Transmembrane helix</keyword>
<dbReference type="AlphaFoldDB" id="A0ABD1JC55"/>
<evidence type="ECO:0000256" key="1">
    <source>
        <dbReference type="ARBA" id="ARBA00003891"/>
    </source>
</evidence>
<evidence type="ECO:0000256" key="6">
    <source>
        <dbReference type="ARBA" id="ARBA00022989"/>
    </source>
</evidence>
<keyword evidence="5 9" id="KW-0812">Transmembrane</keyword>
<dbReference type="GO" id="GO:0016020">
    <property type="term" value="C:membrane"/>
    <property type="evidence" value="ECO:0007669"/>
    <property type="project" value="UniProtKB-SubCell"/>
</dbReference>
<reference evidence="10 11" key="1">
    <citation type="submission" date="2024-09" db="EMBL/GenBank/DDBJ databases">
        <title>A chromosome-level genome assembly of Gray's grenadier anchovy, Coilia grayii.</title>
        <authorList>
            <person name="Fu Z."/>
        </authorList>
    </citation>
    <scope>NUCLEOTIDE SEQUENCE [LARGE SCALE GENOMIC DNA]</scope>
    <source>
        <strain evidence="10">G4</strain>
        <tissue evidence="10">Muscle</tissue>
    </source>
</reference>
<comment type="caution">
    <text evidence="10">The sequence shown here is derived from an EMBL/GenBank/DDBJ whole genome shotgun (WGS) entry which is preliminary data.</text>
</comment>
<sequence length="447" mass="48953">MGRSYIVDVVVERYFSSVEASGAACTTGLLIGQSSPQRDFVVLSTKTPQRGNESSSGTLDNVDVDWVTEHAKQVSSMLPGGISVLGVFLVVPPEMSKEATNTLRKLVFVVDKYLSKGRLWYDTEEDVTERVALQICSKTRKIICKTFDVKDPKSSAKPAEWKYQSGVSSTWPVVTCSVGINLRLPVSDKSLEDTQTCIREGLQRWAKRITAGTCLFNGKFMAQETELVAGQKKNPKLSQQKLQAQLLLPPEECQPEQTCCVVSQPSASVVIRGQVSCRAYLHSNKPKAGQATEAIKRDILNTVSCRVDMLFDDLFMSQAQGRGAVEKRHSLPLRVFAPVPEAGFCVCDYMFPDESVSAVTEHFQEILDCTIPEESINTGLEVSREEPHKPAHSTGDSCQEDAPAQLHTEAPQDVPKKQRSLEYFVGLAVAGGVALLAAATSLLYLGE</sequence>
<protein>
    <recommendedName>
        <fullName evidence="4">Protein odr-4 homolog</fullName>
    </recommendedName>
</protein>
<organism evidence="10 11">
    <name type="scientific">Coilia grayii</name>
    <name type="common">Gray's grenadier anchovy</name>
    <dbReference type="NCBI Taxonomy" id="363190"/>
    <lineage>
        <taxon>Eukaryota</taxon>
        <taxon>Metazoa</taxon>
        <taxon>Chordata</taxon>
        <taxon>Craniata</taxon>
        <taxon>Vertebrata</taxon>
        <taxon>Euteleostomi</taxon>
        <taxon>Actinopterygii</taxon>
        <taxon>Neopterygii</taxon>
        <taxon>Teleostei</taxon>
        <taxon>Clupei</taxon>
        <taxon>Clupeiformes</taxon>
        <taxon>Clupeoidei</taxon>
        <taxon>Engraulidae</taxon>
        <taxon>Coilinae</taxon>
        <taxon>Coilia</taxon>
    </lineage>
</organism>
<evidence type="ECO:0000256" key="8">
    <source>
        <dbReference type="SAM" id="MobiDB-lite"/>
    </source>
</evidence>
<dbReference type="Pfam" id="PF14778">
    <property type="entry name" value="ODR4-like"/>
    <property type="match status" value="1"/>
</dbReference>
<dbReference type="Proteomes" id="UP001591681">
    <property type="component" value="Unassembled WGS sequence"/>
</dbReference>
<evidence type="ECO:0000256" key="3">
    <source>
        <dbReference type="ARBA" id="ARBA00010131"/>
    </source>
</evidence>
<evidence type="ECO:0000256" key="4">
    <source>
        <dbReference type="ARBA" id="ARBA00020550"/>
    </source>
</evidence>
<dbReference type="PANTHER" id="PTHR33966">
    <property type="entry name" value="PROTEIN ODR-4 HOMOLOG"/>
    <property type="match status" value="1"/>
</dbReference>
<gene>
    <name evidence="10" type="ORF">ACEWY4_020257</name>
</gene>
<feature type="region of interest" description="Disordered" evidence="8">
    <location>
        <begin position="381"/>
        <end position="400"/>
    </location>
</feature>
<comment type="function">
    <text evidence="1">May play a role in the trafficking of a subset of G-protein coupled receptors.</text>
</comment>
<name>A0ABD1JC55_9TELE</name>
<evidence type="ECO:0000313" key="10">
    <source>
        <dbReference type="EMBL" id="KAL2084739.1"/>
    </source>
</evidence>
<dbReference type="PANTHER" id="PTHR33966:SF1">
    <property type="entry name" value="PROTEIN ODR-4 HOMOLOG"/>
    <property type="match status" value="1"/>
</dbReference>
<feature type="transmembrane region" description="Helical" evidence="9">
    <location>
        <begin position="423"/>
        <end position="445"/>
    </location>
</feature>
<accession>A0ABD1JC55</accession>
<keyword evidence="11" id="KW-1185">Reference proteome</keyword>
<evidence type="ECO:0000256" key="9">
    <source>
        <dbReference type="SAM" id="Phobius"/>
    </source>
</evidence>
<proteinExistence type="inferred from homology"/>
<evidence type="ECO:0000256" key="5">
    <source>
        <dbReference type="ARBA" id="ARBA00022692"/>
    </source>
</evidence>
<evidence type="ECO:0000256" key="7">
    <source>
        <dbReference type="ARBA" id="ARBA00023136"/>
    </source>
</evidence>
<keyword evidence="7 9" id="KW-0472">Membrane</keyword>